<sequence>MLGIPPMLDIGFVDQSFPEPIDDIQGNTASFAPEHSRLLVASANAHTRLTLIMPKVMGFVKTFKKNIGSSPIDLENLIGKIRLVEIEQELQIWYQHLVSEVLPGGERTPQLERACQLLRIAHAYVQMVLYEPLVQCISRQNDAFIGSPMFDYLMKYSSATRRIVSTGISIHKSRVANYSSRSTMISTTYSAILSLIVFLLNVPASSNTKSVIFKETLEGREVLEELSSRSKLADEYIQKLNMIFERFQDGPRPFPLSVPNSPLAATDIEPGTAYPAPFFTGGSSVEPLSSQPPIAAPEQYDATWHPVSIPGNLVFESPLPLLYGYAFGDVNLAAPVIQPELMDTTFQTCQFDLLSATDLMELDYSLPGAQDTDLSQTVGRNLTTQGLPLPSTPNAVFPESSSLAPSIPYPETTLSHPISIWQPQGSTEPMPHMGWILPDVNDARCSFGTVEPMPEQFLGSILAAEMD</sequence>
<evidence type="ECO:0000313" key="2">
    <source>
        <dbReference type="Proteomes" id="UP001177260"/>
    </source>
</evidence>
<dbReference type="Proteomes" id="UP001177260">
    <property type="component" value="Unassembled WGS sequence"/>
</dbReference>
<name>A0ACC3B610_9EURO</name>
<keyword evidence="2" id="KW-1185">Reference proteome</keyword>
<evidence type="ECO:0000313" key="1">
    <source>
        <dbReference type="EMBL" id="KAK1145720.1"/>
    </source>
</evidence>
<organism evidence="1 2">
    <name type="scientific">Aspergillus melleus</name>
    <dbReference type="NCBI Taxonomy" id="138277"/>
    <lineage>
        <taxon>Eukaryota</taxon>
        <taxon>Fungi</taxon>
        <taxon>Dikarya</taxon>
        <taxon>Ascomycota</taxon>
        <taxon>Pezizomycotina</taxon>
        <taxon>Eurotiomycetes</taxon>
        <taxon>Eurotiomycetidae</taxon>
        <taxon>Eurotiales</taxon>
        <taxon>Aspergillaceae</taxon>
        <taxon>Aspergillus</taxon>
        <taxon>Aspergillus subgen. Circumdati</taxon>
    </lineage>
</organism>
<protein>
    <submittedName>
        <fullName evidence="1">Gypsy retrotransposon integrase-like protein 1</fullName>
    </submittedName>
</protein>
<proteinExistence type="predicted"/>
<dbReference type="EMBL" id="JAOPJF010000022">
    <property type="protein sequence ID" value="KAK1145720.1"/>
    <property type="molecule type" value="Genomic_DNA"/>
</dbReference>
<gene>
    <name evidence="1" type="primary">GIN1_1</name>
    <name evidence="1" type="ORF">N8T08_003958</name>
</gene>
<comment type="caution">
    <text evidence="1">The sequence shown here is derived from an EMBL/GenBank/DDBJ whole genome shotgun (WGS) entry which is preliminary data.</text>
</comment>
<accession>A0ACC3B610</accession>
<reference evidence="1 2" key="1">
    <citation type="journal article" date="2023" name="ACS Omega">
        <title>Identification of the Neoaspergillic Acid Biosynthesis Gene Cluster by Establishing an In Vitro CRISPR-Ribonucleoprotein Genetic System in Aspergillus melleus.</title>
        <authorList>
            <person name="Yuan B."/>
            <person name="Grau M.F."/>
            <person name="Murata R.M."/>
            <person name="Torok T."/>
            <person name="Venkateswaran K."/>
            <person name="Stajich J.E."/>
            <person name="Wang C.C.C."/>
        </authorList>
    </citation>
    <scope>NUCLEOTIDE SEQUENCE [LARGE SCALE GENOMIC DNA]</scope>
    <source>
        <strain evidence="1 2">IMV 1140</strain>
    </source>
</reference>